<feature type="signal peptide" evidence="2">
    <location>
        <begin position="1"/>
        <end position="23"/>
    </location>
</feature>
<dbReference type="RefSeq" id="WP_124081281.1">
    <property type="nucleotide sequence ID" value="NZ_UWPJ01000029.1"/>
</dbReference>
<evidence type="ECO:0000256" key="2">
    <source>
        <dbReference type="SAM" id="SignalP"/>
    </source>
</evidence>
<keyword evidence="2" id="KW-0732">Signal</keyword>
<feature type="chain" id="PRO_5018331613" evidence="2">
    <location>
        <begin position="24"/>
        <end position="322"/>
    </location>
</feature>
<reference evidence="3 4" key="1">
    <citation type="submission" date="2018-10" db="EMBL/GenBank/DDBJ databases">
        <authorList>
            <person name="Criscuolo A."/>
        </authorList>
    </citation>
    <scope>NUCLEOTIDE SEQUENCE [LARGE SCALE GENOMIC DNA]</scope>
    <source>
        <strain evidence="3">DnA1</strain>
    </source>
</reference>
<dbReference type="InterPro" id="IPR005064">
    <property type="entry name" value="BUG"/>
</dbReference>
<dbReference type="AlphaFoldDB" id="A0A3P4B6Y1"/>
<organism evidence="3 4">
    <name type="scientific">Pigmentiphaga humi</name>
    <dbReference type="NCBI Taxonomy" id="2478468"/>
    <lineage>
        <taxon>Bacteria</taxon>
        <taxon>Pseudomonadati</taxon>
        <taxon>Pseudomonadota</taxon>
        <taxon>Betaproteobacteria</taxon>
        <taxon>Burkholderiales</taxon>
        <taxon>Alcaligenaceae</taxon>
        <taxon>Pigmentiphaga</taxon>
    </lineage>
</organism>
<dbReference type="Gene3D" id="3.40.190.10">
    <property type="entry name" value="Periplasmic binding protein-like II"/>
    <property type="match status" value="1"/>
</dbReference>
<keyword evidence="3" id="KW-0675">Receptor</keyword>
<dbReference type="OrthoDB" id="9125555at2"/>
<dbReference type="CDD" id="cd07012">
    <property type="entry name" value="PBP2_Bug_TTT"/>
    <property type="match status" value="1"/>
</dbReference>
<evidence type="ECO:0000313" key="3">
    <source>
        <dbReference type="EMBL" id="VCU71691.1"/>
    </source>
</evidence>
<evidence type="ECO:0000256" key="1">
    <source>
        <dbReference type="ARBA" id="ARBA00006987"/>
    </source>
</evidence>
<proteinExistence type="inferred from homology"/>
<evidence type="ECO:0000313" key="4">
    <source>
        <dbReference type="Proteomes" id="UP000277294"/>
    </source>
</evidence>
<comment type="similarity">
    <text evidence="1">Belongs to the UPF0065 (bug) family.</text>
</comment>
<protein>
    <submittedName>
        <fullName evidence="3">Tripartite tricarboxylate transporter family receptor</fullName>
    </submittedName>
</protein>
<dbReference type="PANTHER" id="PTHR42928">
    <property type="entry name" value="TRICARBOXYLATE-BINDING PROTEIN"/>
    <property type="match status" value="1"/>
</dbReference>
<dbReference type="PANTHER" id="PTHR42928:SF5">
    <property type="entry name" value="BLR1237 PROTEIN"/>
    <property type="match status" value="1"/>
</dbReference>
<dbReference type="Pfam" id="PF03401">
    <property type="entry name" value="TctC"/>
    <property type="match status" value="1"/>
</dbReference>
<dbReference type="PIRSF" id="PIRSF017082">
    <property type="entry name" value="YflP"/>
    <property type="match status" value="1"/>
</dbReference>
<dbReference type="Proteomes" id="UP000277294">
    <property type="component" value="Unassembled WGS sequence"/>
</dbReference>
<dbReference type="EMBL" id="UWPJ01000029">
    <property type="protein sequence ID" value="VCU71691.1"/>
    <property type="molecule type" value="Genomic_DNA"/>
</dbReference>
<keyword evidence="4" id="KW-1185">Reference proteome</keyword>
<dbReference type="InterPro" id="IPR042100">
    <property type="entry name" value="Bug_dom1"/>
</dbReference>
<dbReference type="Gene3D" id="3.40.190.150">
    <property type="entry name" value="Bordetella uptake gene, domain 1"/>
    <property type="match status" value="1"/>
</dbReference>
<name>A0A3P4B6Y1_9BURK</name>
<dbReference type="SUPFAM" id="SSF53850">
    <property type="entry name" value="Periplasmic binding protein-like II"/>
    <property type="match status" value="1"/>
</dbReference>
<gene>
    <name evidence="3" type="ORF">PIGHUM_03778</name>
</gene>
<sequence length="322" mass="33892">MRFWHPFAALCLMAGSLVNVAHAQDSYPSRPVRIVVGFPPGGPTDVAARIIAEGLQKALKQTFIVENRTGASGGIGAQYVAKAAPDGYTLLVAANALTLNALTTPNAGYDPDKDFVPIALMATQANAVVVHPGLPVKNLEDLHKLAKKGGLSFATSGQGTSSQMIGMYLFNALWKSDMAAVPYRGAGPADIAVASGEPPVGFTTIGGAYNMQQAGRMKILALGNDKRMPILPDVPTMAELGYDNFSASWTVLFAPVGTPAPMVEKLNATVNQLLKDPALRQKFAVQSMDVAAPLNPKEVGAYMQRESATWKKLVDATGAGVK</sequence>
<accession>A0A3P4B6Y1</accession>